<organism evidence="2 3">
    <name type="scientific">Amphibalanus amphitrite</name>
    <name type="common">Striped barnacle</name>
    <name type="synonym">Balanus amphitrite</name>
    <dbReference type="NCBI Taxonomy" id="1232801"/>
    <lineage>
        <taxon>Eukaryota</taxon>
        <taxon>Metazoa</taxon>
        <taxon>Ecdysozoa</taxon>
        <taxon>Arthropoda</taxon>
        <taxon>Crustacea</taxon>
        <taxon>Multicrustacea</taxon>
        <taxon>Cirripedia</taxon>
        <taxon>Thoracica</taxon>
        <taxon>Thoracicalcarea</taxon>
        <taxon>Balanomorpha</taxon>
        <taxon>Balanoidea</taxon>
        <taxon>Balanidae</taxon>
        <taxon>Amphibalaninae</taxon>
        <taxon>Amphibalanus</taxon>
    </lineage>
</organism>
<keyword evidence="3" id="KW-1185">Reference proteome</keyword>
<protein>
    <submittedName>
        <fullName evidence="2">Uncharacterized protein</fullName>
    </submittedName>
</protein>
<dbReference type="AlphaFoldDB" id="A0A6A4WT98"/>
<dbReference type="Proteomes" id="UP000440578">
    <property type="component" value="Unassembled WGS sequence"/>
</dbReference>
<dbReference type="OrthoDB" id="6378300at2759"/>
<reference evidence="2 3" key="1">
    <citation type="submission" date="2019-07" db="EMBL/GenBank/DDBJ databases">
        <title>Draft genome assembly of a fouling barnacle, Amphibalanus amphitrite (Darwin, 1854): The first reference genome for Thecostraca.</title>
        <authorList>
            <person name="Kim W."/>
        </authorList>
    </citation>
    <scope>NUCLEOTIDE SEQUENCE [LARGE SCALE GENOMIC DNA]</scope>
    <source>
        <strain evidence="2">SNU_AA5</strain>
        <tissue evidence="2">Soma without cirri and trophi</tissue>
    </source>
</reference>
<feature type="region of interest" description="Disordered" evidence="1">
    <location>
        <begin position="103"/>
        <end position="145"/>
    </location>
</feature>
<feature type="compositionally biased region" description="Low complexity" evidence="1">
    <location>
        <begin position="117"/>
        <end position="134"/>
    </location>
</feature>
<sequence length="179" mass="18668">MHRIYTIEFESLWIGSARLRCAVGPAEYEKEITEACIRPPPNRTVNSRELSTGCGRPARAPRPGLAHRLDTLAGRHCVKPTPVIASAAAAPWPMTVVVPRHSRPAAHKASPPPAAATPPVAAATPSPASSAASAQLSQYSNDSGTRLSGVQLVGCRAGAPVSSWEEPSLASGAGRARLQ</sequence>
<accession>A0A6A4WT98</accession>
<gene>
    <name evidence="2" type="ORF">FJT64_018919</name>
</gene>
<dbReference type="EMBL" id="VIIS01000354">
    <property type="protein sequence ID" value="KAF0310015.1"/>
    <property type="molecule type" value="Genomic_DNA"/>
</dbReference>
<evidence type="ECO:0000313" key="3">
    <source>
        <dbReference type="Proteomes" id="UP000440578"/>
    </source>
</evidence>
<feature type="region of interest" description="Disordered" evidence="1">
    <location>
        <begin position="160"/>
        <end position="179"/>
    </location>
</feature>
<feature type="compositionally biased region" description="Polar residues" evidence="1">
    <location>
        <begin position="135"/>
        <end position="145"/>
    </location>
</feature>
<evidence type="ECO:0000313" key="2">
    <source>
        <dbReference type="EMBL" id="KAF0310015.1"/>
    </source>
</evidence>
<feature type="region of interest" description="Disordered" evidence="1">
    <location>
        <begin position="39"/>
        <end position="62"/>
    </location>
</feature>
<proteinExistence type="predicted"/>
<name>A0A6A4WT98_AMPAM</name>
<comment type="caution">
    <text evidence="2">The sequence shown here is derived from an EMBL/GenBank/DDBJ whole genome shotgun (WGS) entry which is preliminary data.</text>
</comment>
<evidence type="ECO:0000256" key="1">
    <source>
        <dbReference type="SAM" id="MobiDB-lite"/>
    </source>
</evidence>